<dbReference type="InterPro" id="IPR000623">
    <property type="entry name" value="Shikimate_kinase/TSH1"/>
</dbReference>
<feature type="non-terminal residue" evidence="3">
    <location>
        <position position="285"/>
    </location>
</feature>
<evidence type="ECO:0000313" key="3">
    <source>
        <dbReference type="EMBL" id="KAH9328795.1"/>
    </source>
</evidence>
<dbReference type="PRINTS" id="PR01100">
    <property type="entry name" value="SHIKIMTKNASE"/>
</dbReference>
<comment type="subcellular location">
    <subcellularLocation>
        <location evidence="1">Plastid</location>
        <location evidence="1">Chloroplast</location>
    </subcellularLocation>
</comment>
<comment type="similarity">
    <text evidence="2">Belongs to the shikimate kinase family.</text>
</comment>
<dbReference type="InterPro" id="IPR031322">
    <property type="entry name" value="Shikimate/glucono_kinase"/>
</dbReference>
<dbReference type="PANTHER" id="PTHR21087">
    <property type="entry name" value="SHIKIMATE KINASE"/>
    <property type="match status" value="1"/>
</dbReference>
<dbReference type="GO" id="GO:0009507">
    <property type="term" value="C:chloroplast"/>
    <property type="evidence" value="ECO:0007669"/>
    <property type="project" value="UniProtKB-SubCell"/>
</dbReference>
<evidence type="ECO:0000313" key="4">
    <source>
        <dbReference type="Proteomes" id="UP000824469"/>
    </source>
</evidence>
<evidence type="ECO:0008006" key="5">
    <source>
        <dbReference type="Google" id="ProtNLM"/>
    </source>
</evidence>
<dbReference type="EMBL" id="JAHRHJ020000001">
    <property type="protein sequence ID" value="KAH9328795.1"/>
    <property type="molecule type" value="Genomic_DNA"/>
</dbReference>
<dbReference type="CDD" id="cd00464">
    <property type="entry name" value="SK"/>
    <property type="match status" value="1"/>
</dbReference>
<dbReference type="GO" id="GO:0005829">
    <property type="term" value="C:cytosol"/>
    <property type="evidence" value="ECO:0007669"/>
    <property type="project" value="TreeGrafter"/>
</dbReference>
<dbReference type="SUPFAM" id="SSF52540">
    <property type="entry name" value="P-loop containing nucleoside triphosphate hydrolases"/>
    <property type="match status" value="1"/>
</dbReference>
<dbReference type="Pfam" id="PF01202">
    <property type="entry name" value="SKI"/>
    <property type="match status" value="1"/>
</dbReference>
<dbReference type="HAMAP" id="MF_00109">
    <property type="entry name" value="Shikimate_kinase"/>
    <property type="match status" value="1"/>
</dbReference>
<name>A0AA38GV46_TAXCH</name>
<organism evidence="3 4">
    <name type="scientific">Taxus chinensis</name>
    <name type="common">Chinese yew</name>
    <name type="synonym">Taxus wallichiana var. chinensis</name>
    <dbReference type="NCBI Taxonomy" id="29808"/>
    <lineage>
        <taxon>Eukaryota</taxon>
        <taxon>Viridiplantae</taxon>
        <taxon>Streptophyta</taxon>
        <taxon>Embryophyta</taxon>
        <taxon>Tracheophyta</taxon>
        <taxon>Spermatophyta</taxon>
        <taxon>Pinopsida</taxon>
        <taxon>Pinidae</taxon>
        <taxon>Conifers II</taxon>
        <taxon>Cupressales</taxon>
        <taxon>Taxaceae</taxon>
        <taxon>Taxus</taxon>
    </lineage>
</organism>
<gene>
    <name evidence="3" type="ORF">KI387_000903</name>
</gene>
<evidence type="ECO:0000256" key="2">
    <source>
        <dbReference type="ARBA" id="ARBA00006997"/>
    </source>
</evidence>
<dbReference type="FunFam" id="3.40.50.300:FF:001033">
    <property type="entry name" value="Shikimate kinase 2, chloroplastic"/>
    <property type="match status" value="1"/>
</dbReference>
<dbReference type="Gene3D" id="3.40.50.300">
    <property type="entry name" value="P-loop containing nucleotide triphosphate hydrolases"/>
    <property type="match status" value="1"/>
</dbReference>
<dbReference type="AlphaFoldDB" id="A0AA38GV46"/>
<reference evidence="3 4" key="1">
    <citation type="journal article" date="2021" name="Nat. Plants">
        <title>The Taxus genome provides insights into paclitaxel biosynthesis.</title>
        <authorList>
            <person name="Xiong X."/>
            <person name="Gou J."/>
            <person name="Liao Q."/>
            <person name="Li Y."/>
            <person name="Zhou Q."/>
            <person name="Bi G."/>
            <person name="Li C."/>
            <person name="Du R."/>
            <person name="Wang X."/>
            <person name="Sun T."/>
            <person name="Guo L."/>
            <person name="Liang H."/>
            <person name="Lu P."/>
            <person name="Wu Y."/>
            <person name="Zhang Z."/>
            <person name="Ro D.K."/>
            <person name="Shang Y."/>
            <person name="Huang S."/>
            <person name="Yan J."/>
        </authorList>
    </citation>
    <scope>NUCLEOTIDE SEQUENCE [LARGE SCALE GENOMIC DNA]</scope>
    <source>
        <strain evidence="3">Ta-2019</strain>
    </source>
</reference>
<proteinExistence type="inferred from homology"/>
<dbReference type="InterPro" id="IPR027417">
    <property type="entry name" value="P-loop_NTPase"/>
</dbReference>
<sequence>MEVASFRRRCSTCTGKSYPLFHLKNIRTGRQSSLKLRKWNSVQPLSTRTPLHLRVPTLSVKSSQEDSVSKTDESWNVDEETLFLERNGRVIASDLKGTCIFIVGMMASIKTTVAKKVSEVLGYYFFDSEKLVEQASEGSAAAWKLKEEDEEGFRDSESEVLRQLSSMTRLVVLTGDGTVVRSSNLGYMRNGIIIWLDVPLEALAKEMVSEGVETEGHFAQSTAGSYSQALAQLTKLLEERKEGYATADVKVSLQKIVDESDYEDIFALTPTVIANEVLKGISKLL</sequence>
<accession>A0AA38GV46</accession>
<dbReference type="OMA" id="GMMASIK"/>
<dbReference type="PANTHER" id="PTHR21087:SF4">
    <property type="entry name" value="INACTIVE SHIKIMATE KINASE LIKE 1, CHLOROPLASTIC-RELATED"/>
    <property type="match status" value="1"/>
</dbReference>
<keyword evidence="4" id="KW-1185">Reference proteome</keyword>
<dbReference type="Proteomes" id="UP000824469">
    <property type="component" value="Unassembled WGS sequence"/>
</dbReference>
<comment type="caution">
    <text evidence="3">The sequence shown here is derived from an EMBL/GenBank/DDBJ whole genome shotgun (WGS) entry which is preliminary data.</text>
</comment>
<evidence type="ECO:0000256" key="1">
    <source>
        <dbReference type="ARBA" id="ARBA00004229"/>
    </source>
</evidence>
<protein>
    <recommendedName>
        <fullName evidence="5">Shikimate kinase</fullName>
    </recommendedName>
</protein>